<evidence type="ECO:0000313" key="2">
    <source>
        <dbReference type="EMBL" id="KAK0737157.1"/>
    </source>
</evidence>
<proteinExistence type="predicted"/>
<comment type="caution">
    <text evidence="2">The sequence shown here is derived from an EMBL/GenBank/DDBJ whole genome shotgun (WGS) entry which is preliminary data.</text>
</comment>
<evidence type="ECO:0000256" key="1">
    <source>
        <dbReference type="SAM" id="SignalP"/>
    </source>
</evidence>
<accession>A0AA40BMV3</accession>
<dbReference type="Proteomes" id="UP001172159">
    <property type="component" value="Unassembled WGS sequence"/>
</dbReference>
<reference evidence="2" key="1">
    <citation type="submission" date="2023-06" db="EMBL/GenBank/DDBJ databases">
        <title>Genome-scale phylogeny and comparative genomics of the fungal order Sordariales.</title>
        <authorList>
            <consortium name="Lawrence Berkeley National Laboratory"/>
            <person name="Hensen N."/>
            <person name="Bonometti L."/>
            <person name="Westerberg I."/>
            <person name="Brannstrom I.O."/>
            <person name="Guillou S."/>
            <person name="Cros-Aarteil S."/>
            <person name="Calhoun S."/>
            <person name="Haridas S."/>
            <person name="Kuo A."/>
            <person name="Mondo S."/>
            <person name="Pangilinan J."/>
            <person name="Riley R."/>
            <person name="Labutti K."/>
            <person name="Andreopoulos B."/>
            <person name="Lipzen A."/>
            <person name="Chen C."/>
            <person name="Yanf M."/>
            <person name="Daum C."/>
            <person name="Ng V."/>
            <person name="Clum A."/>
            <person name="Steindorff A."/>
            <person name="Ohm R."/>
            <person name="Martin F."/>
            <person name="Silar P."/>
            <person name="Natvig D."/>
            <person name="Lalanne C."/>
            <person name="Gautier V."/>
            <person name="Ament-Velasquez S.L."/>
            <person name="Kruys A."/>
            <person name="Hutchinson M.I."/>
            <person name="Powell A.J."/>
            <person name="Barry K."/>
            <person name="Miller A.N."/>
            <person name="Grigoriev I.V."/>
            <person name="Debuchy R."/>
            <person name="Gladieux P."/>
            <person name="Thoren M.H."/>
            <person name="Johannesson H."/>
        </authorList>
    </citation>
    <scope>NUCLEOTIDE SEQUENCE</scope>
    <source>
        <strain evidence="2">CBS 540.89</strain>
    </source>
</reference>
<feature type="chain" id="PRO_5041364001" evidence="1">
    <location>
        <begin position="22"/>
        <end position="169"/>
    </location>
</feature>
<organism evidence="2 3">
    <name type="scientific">Apiosordaria backusii</name>
    <dbReference type="NCBI Taxonomy" id="314023"/>
    <lineage>
        <taxon>Eukaryota</taxon>
        <taxon>Fungi</taxon>
        <taxon>Dikarya</taxon>
        <taxon>Ascomycota</taxon>
        <taxon>Pezizomycotina</taxon>
        <taxon>Sordariomycetes</taxon>
        <taxon>Sordariomycetidae</taxon>
        <taxon>Sordariales</taxon>
        <taxon>Lasiosphaeriaceae</taxon>
        <taxon>Apiosordaria</taxon>
    </lineage>
</organism>
<keyword evidence="3" id="KW-1185">Reference proteome</keyword>
<keyword evidence="1" id="KW-0732">Signal</keyword>
<feature type="signal peptide" evidence="1">
    <location>
        <begin position="1"/>
        <end position="21"/>
    </location>
</feature>
<name>A0AA40BMV3_9PEZI</name>
<evidence type="ECO:0000313" key="3">
    <source>
        <dbReference type="Proteomes" id="UP001172159"/>
    </source>
</evidence>
<dbReference type="AlphaFoldDB" id="A0AA40BMV3"/>
<protein>
    <submittedName>
        <fullName evidence="2">Uncharacterized protein</fullName>
    </submittedName>
</protein>
<gene>
    <name evidence="2" type="ORF">B0T21DRAFT_347552</name>
</gene>
<sequence length="169" mass="19199">MAWGMVSGVSCTLTCLPTLSSLVKYREIGKKGEASSTKLYEFLTLDVITGWGREPGTDILKQTKEATTIPRLPATEHFDPLCLSVAFRFSVSAPHHELPRFPDSDRFSRRINPINTIGPMLRENKISVPLQCRHAIDNNTIFQAAWTRFSIFSSHRHRLLIWVPKAHRI</sequence>
<dbReference type="EMBL" id="JAUKTV010000005">
    <property type="protein sequence ID" value="KAK0737157.1"/>
    <property type="molecule type" value="Genomic_DNA"/>
</dbReference>